<sequence length="327" mass="36354">MANIKDIAMLAGVSVSTVSRVLSGHPYVSEEKRRRVQQVIDQQGYTPNANAVHLIKGQTKTIGVIVPSSHSYFHAILSGIMDEASEAGYGTLLYQSRYDRNEEEQALHLLRTKQIDGLILCSRSLSVEKIASYGTYGPIVTCEYIEDERISSVYTDHYDAFIAGMKHLTEHGHTDIGYCIGRAHSTSSQQRYKAYTDVLAELDAPLNPEWIFEDSTEMKDGIRIVERMMNMKKRPTALLITGDEVAAGVILQAQAAGLRIPEDLAIVGFDNLLISEALKLTTIDQHLKRIGQEAFHVFHEMRKAGQTSTGGTIKRSIPFELVKRSSV</sequence>
<dbReference type="PANTHER" id="PTHR30146:SF105">
    <property type="entry name" value="CATABOLITE CONTROL PROTEIN B"/>
    <property type="match status" value="1"/>
</dbReference>
<evidence type="ECO:0000313" key="5">
    <source>
        <dbReference type="EMBL" id="MBD7968725.1"/>
    </source>
</evidence>
<evidence type="ECO:0000259" key="4">
    <source>
        <dbReference type="PROSITE" id="PS50932"/>
    </source>
</evidence>
<dbReference type="Gene3D" id="1.10.260.40">
    <property type="entry name" value="lambda repressor-like DNA-binding domains"/>
    <property type="match status" value="1"/>
</dbReference>
<proteinExistence type="predicted"/>
<dbReference type="SUPFAM" id="SSF47413">
    <property type="entry name" value="lambda repressor-like DNA-binding domains"/>
    <property type="match status" value="1"/>
</dbReference>
<dbReference type="InterPro" id="IPR028082">
    <property type="entry name" value="Peripla_BP_I"/>
</dbReference>
<dbReference type="EMBL" id="JACSQL010000004">
    <property type="protein sequence ID" value="MBD7968725.1"/>
    <property type="molecule type" value="Genomic_DNA"/>
</dbReference>
<dbReference type="PROSITE" id="PS50932">
    <property type="entry name" value="HTH_LACI_2"/>
    <property type="match status" value="1"/>
</dbReference>
<dbReference type="Gene3D" id="3.40.50.2300">
    <property type="match status" value="2"/>
</dbReference>
<keyword evidence="1" id="KW-0805">Transcription regulation</keyword>
<keyword evidence="3" id="KW-0804">Transcription</keyword>
<dbReference type="CDD" id="cd01392">
    <property type="entry name" value="HTH_LacI"/>
    <property type="match status" value="1"/>
</dbReference>
<dbReference type="GO" id="GO:0003677">
    <property type="term" value="F:DNA binding"/>
    <property type="evidence" value="ECO:0007669"/>
    <property type="project" value="UniProtKB-KW"/>
</dbReference>
<evidence type="ECO:0000256" key="1">
    <source>
        <dbReference type="ARBA" id="ARBA00023015"/>
    </source>
</evidence>
<feature type="domain" description="HTH lacI-type" evidence="4">
    <location>
        <begin position="2"/>
        <end position="56"/>
    </location>
</feature>
<dbReference type="Pfam" id="PF00356">
    <property type="entry name" value="LacI"/>
    <property type="match status" value="1"/>
</dbReference>
<gene>
    <name evidence="5" type="ORF">H9647_11685</name>
</gene>
<comment type="caution">
    <text evidence="5">The sequence shown here is derived from an EMBL/GenBank/DDBJ whole genome shotgun (WGS) entry which is preliminary data.</text>
</comment>
<dbReference type="PROSITE" id="PS00356">
    <property type="entry name" value="HTH_LACI_1"/>
    <property type="match status" value="1"/>
</dbReference>
<keyword evidence="6" id="KW-1185">Reference proteome</keyword>
<keyword evidence="2 5" id="KW-0238">DNA-binding</keyword>
<dbReference type="CDD" id="cd06286">
    <property type="entry name" value="PBP1_CcpB-like"/>
    <property type="match status" value="1"/>
</dbReference>
<organism evidence="5 6">
    <name type="scientific">Paenibacillus gallinarum</name>
    <dbReference type="NCBI Taxonomy" id="2762232"/>
    <lineage>
        <taxon>Bacteria</taxon>
        <taxon>Bacillati</taxon>
        <taxon>Bacillota</taxon>
        <taxon>Bacilli</taxon>
        <taxon>Bacillales</taxon>
        <taxon>Paenibacillaceae</taxon>
        <taxon>Paenibacillus</taxon>
    </lineage>
</organism>
<dbReference type="Pfam" id="PF00532">
    <property type="entry name" value="Peripla_BP_1"/>
    <property type="match status" value="1"/>
</dbReference>
<dbReference type="RefSeq" id="WP_191800044.1">
    <property type="nucleotide sequence ID" value="NZ_JACSQL010000004.1"/>
</dbReference>
<protein>
    <submittedName>
        <fullName evidence="5">LacI family DNA-binding transcriptional regulator</fullName>
    </submittedName>
</protein>
<evidence type="ECO:0000256" key="3">
    <source>
        <dbReference type="ARBA" id="ARBA00023163"/>
    </source>
</evidence>
<dbReference type="SMART" id="SM00354">
    <property type="entry name" value="HTH_LACI"/>
    <property type="match status" value="1"/>
</dbReference>
<evidence type="ECO:0000256" key="2">
    <source>
        <dbReference type="ARBA" id="ARBA00023125"/>
    </source>
</evidence>
<dbReference type="Proteomes" id="UP000608071">
    <property type="component" value="Unassembled WGS sequence"/>
</dbReference>
<evidence type="ECO:0000313" key="6">
    <source>
        <dbReference type="Proteomes" id="UP000608071"/>
    </source>
</evidence>
<dbReference type="PANTHER" id="PTHR30146">
    <property type="entry name" value="LACI-RELATED TRANSCRIPTIONAL REPRESSOR"/>
    <property type="match status" value="1"/>
</dbReference>
<name>A0ABR8SZ23_9BACL</name>
<dbReference type="SUPFAM" id="SSF53822">
    <property type="entry name" value="Periplasmic binding protein-like I"/>
    <property type="match status" value="1"/>
</dbReference>
<dbReference type="InterPro" id="IPR000843">
    <property type="entry name" value="HTH_LacI"/>
</dbReference>
<dbReference type="InterPro" id="IPR001761">
    <property type="entry name" value="Peripla_BP/Lac1_sug-bd_dom"/>
</dbReference>
<accession>A0ABR8SZ23</accession>
<dbReference type="PRINTS" id="PR00036">
    <property type="entry name" value="HTHLACI"/>
</dbReference>
<dbReference type="InterPro" id="IPR010982">
    <property type="entry name" value="Lambda_DNA-bd_dom_sf"/>
</dbReference>
<reference evidence="5 6" key="1">
    <citation type="submission" date="2020-08" db="EMBL/GenBank/DDBJ databases">
        <title>A Genomic Blueprint of the Chicken Gut Microbiome.</title>
        <authorList>
            <person name="Gilroy R."/>
            <person name="Ravi A."/>
            <person name="Getino M."/>
            <person name="Pursley I."/>
            <person name="Horton D.L."/>
            <person name="Alikhan N.-F."/>
            <person name="Baker D."/>
            <person name="Gharbi K."/>
            <person name="Hall N."/>
            <person name="Watson M."/>
            <person name="Adriaenssens E.M."/>
            <person name="Foster-Nyarko E."/>
            <person name="Jarju S."/>
            <person name="Secka A."/>
            <person name="Antonio M."/>
            <person name="Oren A."/>
            <person name="Chaudhuri R."/>
            <person name="La Ragione R.M."/>
            <person name="Hildebrand F."/>
            <person name="Pallen M.J."/>
        </authorList>
    </citation>
    <scope>NUCLEOTIDE SEQUENCE [LARGE SCALE GENOMIC DNA]</scope>
    <source>
        <strain evidence="5 6">Sa2BVA9</strain>
    </source>
</reference>